<dbReference type="RefSeq" id="WP_230734635.1">
    <property type="nucleotide sequence ID" value="NZ_JAJNDB010000002.1"/>
</dbReference>
<keyword evidence="1" id="KW-0472">Membrane</keyword>
<evidence type="ECO:0000256" key="1">
    <source>
        <dbReference type="SAM" id="Phobius"/>
    </source>
</evidence>
<keyword evidence="1" id="KW-0812">Transmembrane</keyword>
<evidence type="ECO:0000313" key="3">
    <source>
        <dbReference type="Proteomes" id="UP001199469"/>
    </source>
</evidence>
<proteinExistence type="predicted"/>
<gene>
    <name evidence="2" type="ORF">LQ327_14405</name>
</gene>
<feature type="transmembrane region" description="Helical" evidence="1">
    <location>
        <begin position="6"/>
        <end position="39"/>
    </location>
</feature>
<sequence>MLGMLYIVITAILMLGAVLGHEGIAGIGVVVLVALFVLWAAMAGRSRRDEHRS</sequence>
<dbReference type="EMBL" id="JAJNDB010000002">
    <property type="protein sequence ID" value="MCD2194561.1"/>
    <property type="molecule type" value="Genomic_DNA"/>
</dbReference>
<comment type="caution">
    <text evidence="2">The sequence shown here is derived from an EMBL/GenBank/DDBJ whole genome shotgun (WGS) entry which is preliminary data.</text>
</comment>
<keyword evidence="1" id="KW-1133">Transmembrane helix</keyword>
<protein>
    <submittedName>
        <fullName evidence="2">Uncharacterized protein</fullName>
    </submittedName>
</protein>
<reference evidence="2 3" key="1">
    <citation type="submission" date="2021-11" db="EMBL/GenBank/DDBJ databases">
        <title>Draft genome sequence of Actinomycetospora sp. SF1 isolated from the rhizosphere soil.</title>
        <authorList>
            <person name="Duangmal K."/>
            <person name="Chantavorakit T."/>
        </authorList>
    </citation>
    <scope>NUCLEOTIDE SEQUENCE [LARGE SCALE GENOMIC DNA]</scope>
    <source>
        <strain evidence="2 3">TBRC 5722</strain>
    </source>
</reference>
<name>A0ABS8PAV6_9PSEU</name>
<keyword evidence="3" id="KW-1185">Reference proteome</keyword>
<evidence type="ECO:0000313" key="2">
    <source>
        <dbReference type="EMBL" id="MCD2194561.1"/>
    </source>
</evidence>
<accession>A0ABS8PAV6</accession>
<dbReference type="Proteomes" id="UP001199469">
    <property type="component" value="Unassembled WGS sequence"/>
</dbReference>
<organism evidence="2 3">
    <name type="scientific">Actinomycetospora endophytica</name>
    <dbReference type="NCBI Taxonomy" id="2291215"/>
    <lineage>
        <taxon>Bacteria</taxon>
        <taxon>Bacillati</taxon>
        <taxon>Actinomycetota</taxon>
        <taxon>Actinomycetes</taxon>
        <taxon>Pseudonocardiales</taxon>
        <taxon>Pseudonocardiaceae</taxon>
        <taxon>Actinomycetospora</taxon>
    </lineage>
</organism>